<organism evidence="6 7">
    <name type="scientific">Oreochromis aureus</name>
    <name type="common">Israeli tilapia</name>
    <name type="synonym">Chromis aureus</name>
    <dbReference type="NCBI Taxonomy" id="47969"/>
    <lineage>
        <taxon>Eukaryota</taxon>
        <taxon>Metazoa</taxon>
        <taxon>Chordata</taxon>
        <taxon>Craniata</taxon>
        <taxon>Vertebrata</taxon>
        <taxon>Euteleostomi</taxon>
        <taxon>Actinopterygii</taxon>
        <taxon>Neopterygii</taxon>
        <taxon>Teleostei</taxon>
        <taxon>Neoteleostei</taxon>
        <taxon>Acanthomorphata</taxon>
        <taxon>Ovalentaria</taxon>
        <taxon>Cichlomorphae</taxon>
        <taxon>Cichliformes</taxon>
        <taxon>Cichlidae</taxon>
        <taxon>African cichlids</taxon>
        <taxon>Pseudocrenilabrinae</taxon>
        <taxon>Oreochromini</taxon>
        <taxon>Oreochromis</taxon>
    </lineage>
</organism>
<evidence type="ECO:0000313" key="6">
    <source>
        <dbReference type="Ensembl" id="ENSOABP00000027225.2"/>
    </source>
</evidence>
<keyword evidence="3" id="KW-1280">Immunoglobulin</keyword>
<dbReference type="InterPro" id="IPR036179">
    <property type="entry name" value="Ig-like_dom_sf"/>
</dbReference>
<reference evidence="6" key="2">
    <citation type="submission" date="2025-09" db="UniProtKB">
        <authorList>
            <consortium name="Ensembl"/>
        </authorList>
    </citation>
    <scope>IDENTIFICATION</scope>
</reference>
<evidence type="ECO:0000256" key="2">
    <source>
        <dbReference type="ARBA" id="ARBA00023130"/>
    </source>
</evidence>
<dbReference type="InterPro" id="IPR007110">
    <property type="entry name" value="Ig-like_dom"/>
</dbReference>
<feature type="domain" description="Ig-like" evidence="5">
    <location>
        <begin position="31"/>
        <end position="112"/>
    </location>
</feature>
<keyword evidence="1" id="KW-0391">Immunity</keyword>
<dbReference type="Ensembl" id="ENSOABT00000027997.2">
    <property type="protein sequence ID" value="ENSOABP00000027225.2"/>
    <property type="gene ID" value="ENSOABG00000012841.2"/>
</dbReference>
<dbReference type="AlphaFoldDB" id="A0A668TJ02"/>
<dbReference type="SUPFAM" id="SSF48726">
    <property type="entry name" value="Immunoglobulin"/>
    <property type="match status" value="1"/>
</dbReference>
<dbReference type="SMART" id="SM00406">
    <property type="entry name" value="IGv"/>
    <property type="match status" value="1"/>
</dbReference>
<dbReference type="InterPro" id="IPR013106">
    <property type="entry name" value="Ig_V-set"/>
</dbReference>
<dbReference type="InterPro" id="IPR003599">
    <property type="entry name" value="Ig_sub"/>
</dbReference>
<dbReference type="GO" id="GO:0002250">
    <property type="term" value="P:adaptive immune response"/>
    <property type="evidence" value="ECO:0007669"/>
    <property type="project" value="UniProtKB-KW"/>
</dbReference>
<dbReference type="GO" id="GO:0005576">
    <property type="term" value="C:extracellular region"/>
    <property type="evidence" value="ECO:0007669"/>
    <property type="project" value="UniProtKB-ARBA"/>
</dbReference>
<dbReference type="PANTHER" id="PTHR23266">
    <property type="entry name" value="IMMUNOGLOBULIN HEAVY CHAIN"/>
    <property type="match status" value="1"/>
</dbReference>
<dbReference type="SMART" id="SM00409">
    <property type="entry name" value="IG"/>
    <property type="match status" value="1"/>
</dbReference>
<keyword evidence="2" id="KW-1064">Adaptive immunity</keyword>
<evidence type="ECO:0000256" key="3">
    <source>
        <dbReference type="ARBA" id="ARBA00043265"/>
    </source>
</evidence>
<keyword evidence="7" id="KW-1185">Reference proteome</keyword>
<dbReference type="Proteomes" id="UP000472276">
    <property type="component" value="Unassembled WGS sequence"/>
</dbReference>
<accession>A0A668TJ02</accession>
<dbReference type="GO" id="GO:0019814">
    <property type="term" value="C:immunoglobulin complex"/>
    <property type="evidence" value="ECO:0007669"/>
    <property type="project" value="UniProtKB-KW"/>
</dbReference>
<name>A0A668TJ02_OREAU</name>
<dbReference type="Gene3D" id="2.60.40.10">
    <property type="entry name" value="Immunoglobulins"/>
    <property type="match status" value="1"/>
</dbReference>
<evidence type="ECO:0000256" key="1">
    <source>
        <dbReference type="ARBA" id="ARBA00022859"/>
    </source>
</evidence>
<proteinExistence type="predicted"/>
<evidence type="ECO:0000313" key="7">
    <source>
        <dbReference type="Proteomes" id="UP000472276"/>
    </source>
</evidence>
<feature type="signal peptide" evidence="4">
    <location>
        <begin position="1"/>
        <end position="16"/>
    </location>
</feature>
<dbReference type="InterPro" id="IPR013783">
    <property type="entry name" value="Ig-like_fold"/>
</dbReference>
<evidence type="ECO:0000256" key="4">
    <source>
        <dbReference type="SAM" id="SignalP"/>
    </source>
</evidence>
<dbReference type="Pfam" id="PF07686">
    <property type="entry name" value="V-set"/>
    <property type="match status" value="1"/>
</dbReference>
<sequence>MRIVILSLFLLIRAWSEIKLEHSAYEVKRPGERVKISCILSGYRLTGYNIRWIQQRPMEALEWIGRMDTGSNFGHYASTFQSRFVMTEEDSSSRQYLEIKSLTAEDSAVYFCARDSTVTKDRGRAVQKHQLLKGTK</sequence>
<dbReference type="PROSITE" id="PS50835">
    <property type="entry name" value="IG_LIKE"/>
    <property type="match status" value="1"/>
</dbReference>
<feature type="chain" id="PRO_5044234355" description="Ig-like domain-containing protein" evidence="4">
    <location>
        <begin position="17"/>
        <end position="136"/>
    </location>
</feature>
<keyword evidence="4" id="KW-0732">Signal</keyword>
<dbReference type="InterPro" id="IPR050199">
    <property type="entry name" value="IgHV"/>
</dbReference>
<evidence type="ECO:0000259" key="5">
    <source>
        <dbReference type="PROSITE" id="PS50835"/>
    </source>
</evidence>
<protein>
    <recommendedName>
        <fullName evidence="5">Ig-like domain-containing protein</fullName>
    </recommendedName>
</protein>
<reference evidence="6" key="1">
    <citation type="submission" date="2025-08" db="UniProtKB">
        <authorList>
            <consortium name="Ensembl"/>
        </authorList>
    </citation>
    <scope>IDENTIFICATION</scope>
</reference>